<protein>
    <submittedName>
        <fullName evidence="5">Helix-turn-helix transcriptional regulator</fullName>
    </submittedName>
</protein>
<dbReference type="PANTHER" id="PTHR46558:SF13">
    <property type="entry name" value="HTH-TYPE TRANSCRIPTIONAL REGULATOR IMMR"/>
    <property type="match status" value="1"/>
</dbReference>
<feature type="region of interest" description="Disordered" evidence="2">
    <location>
        <begin position="74"/>
        <end position="100"/>
    </location>
</feature>
<reference evidence="5 6" key="1">
    <citation type="submission" date="2024-03" db="EMBL/GenBank/DDBJ databases">
        <title>Human intestinal bacterial collection.</title>
        <authorList>
            <person name="Pauvert C."/>
            <person name="Hitch T.C.A."/>
            <person name="Clavel T."/>
        </authorList>
    </citation>
    <scope>NUCLEOTIDE SEQUENCE [LARGE SCALE GENOMIC DNA]</scope>
    <source>
        <strain evidence="5 6">CLA-AP-H34</strain>
    </source>
</reference>
<keyword evidence="1" id="KW-0238">DNA-binding</keyword>
<keyword evidence="3" id="KW-0812">Transmembrane</keyword>
<sequence length="209" mass="22711">MEALQICCEVRWYMTLNEKILYYRKQAKLSQEELAGQVGVSRQAVSKWELGDATPDVDKLVALARAFGVTTDELLSSQEPTAKTSQPDPVPPRSSAPHRPGSLERLIRRYGWLAGIYLALGGAGITLVGALARFAFGRMFQVTVEDYLGSVGWDSTLFPQQSMEMSMGVSAMGEVFLTIATAILVVGAVILIAGVLLAVVLYRKGRKGD</sequence>
<keyword evidence="6" id="KW-1185">Reference proteome</keyword>
<feature type="domain" description="HTH cro/C1-type" evidence="4">
    <location>
        <begin position="20"/>
        <end position="74"/>
    </location>
</feature>
<evidence type="ECO:0000256" key="2">
    <source>
        <dbReference type="SAM" id="MobiDB-lite"/>
    </source>
</evidence>
<evidence type="ECO:0000313" key="5">
    <source>
        <dbReference type="EMBL" id="MEQ2457023.1"/>
    </source>
</evidence>
<dbReference type="Proteomes" id="UP001440599">
    <property type="component" value="Unassembled WGS sequence"/>
</dbReference>
<keyword evidence="3" id="KW-1133">Transmembrane helix</keyword>
<dbReference type="PANTHER" id="PTHR46558">
    <property type="entry name" value="TRACRIPTIONAL REGULATORY PROTEIN-RELATED-RELATED"/>
    <property type="match status" value="1"/>
</dbReference>
<evidence type="ECO:0000313" key="6">
    <source>
        <dbReference type="Proteomes" id="UP001440599"/>
    </source>
</evidence>
<evidence type="ECO:0000259" key="4">
    <source>
        <dbReference type="PROSITE" id="PS50943"/>
    </source>
</evidence>
<comment type="caution">
    <text evidence="5">The sequence shown here is derived from an EMBL/GenBank/DDBJ whole genome shotgun (WGS) entry which is preliminary data.</text>
</comment>
<evidence type="ECO:0000256" key="3">
    <source>
        <dbReference type="SAM" id="Phobius"/>
    </source>
</evidence>
<dbReference type="EMBL" id="JBBMFT010000007">
    <property type="protein sequence ID" value="MEQ2457023.1"/>
    <property type="molecule type" value="Genomic_DNA"/>
</dbReference>
<dbReference type="InterPro" id="IPR010982">
    <property type="entry name" value="Lambda_DNA-bd_dom_sf"/>
</dbReference>
<dbReference type="CDD" id="cd00093">
    <property type="entry name" value="HTH_XRE"/>
    <property type="match status" value="1"/>
</dbReference>
<feature type="compositionally biased region" description="Polar residues" evidence="2">
    <location>
        <begin position="74"/>
        <end position="87"/>
    </location>
</feature>
<dbReference type="Gene3D" id="1.10.260.40">
    <property type="entry name" value="lambda repressor-like DNA-binding domains"/>
    <property type="match status" value="1"/>
</dbReference>
<dbReference type="InterPro" id="IPR001387">
    <property type="entry name" value="Cro/C1-type_HTH"/>
</dbReference>
<dbReference type="SMART" id="SM00530">
    <property type="entry name" value="HTH_XRE"/>
    <property type="match status" value="1"/>
</dbReference>
<dbReference type="Pfam" id="PF01381">
    <property type="entry name" value="HTH_3"/>
    <property type="match status" value="1"/>
</dbReference>
<name>A0ABV1EQX1_9FIRM</name>
<dbReference type="SUPFAM" id="SSF47413">
    <property type="entry name" value="lambda repressor-like DNA-binding domains"/>
    <property type="match status" value="1"/>
</dbReference>
<proteinExistence type="predicted"/>
<dbReference type="PROSITE" id="PS50943">
    <property type="entry name" value="HTH_CROC1"/>
    <property type="match status" value="1"/>
</dbReference>
<gene>
    <name evidence="5" type="ORF">WMO45_10855</name>
</gene>
<organism evidence="5 6">
    <name type="scientific">Flavonifractor hominis</name>
    <dbReference type="NCBI Taxonomy" id="3133178"/>
    <lineage>
        <taxon>Bacteria</taxon>
        <taxon>Bacillati</taxon>
        <taxon>Bacillota</taxon>
        <taxon>Clostridia</taxon>
        <taxon>Eubacteriales</taxon>
        <taxon>Oscillospiraceae</taxon>
        <taxon>Flavonifractor</taxon>
    </lineage>
</organism>
<feature type="transmembrane region" description="Helical" evidence="3">
    <location>
        <begin position="112"/>
        <end position="136"/>
    </location>
</feature>
<keyword evidence="3" id="KW-0472">Membrane</keyword>
<evidence type="ECO:0000256" key="1">
    <source>
        <dbReference type="ARBA" id="ARBA00023125"/>
    </source>
</evidence>
<feature type="transmembrane region" description="Helical" evidence="3">
    <location>
        <begin position="175"/>
        <end position="202"/>
    </location>
</feature>
<accession>A0ABV1EQX1</accession>